<evidence type="ECO:0000256" key="2">
    <source>
        <dbReference type="SAM" id="SignalP"/>
    </source>
</evidence>
<evidence type="ECO:0000256" key="1">
    <source>
        <dbReference type="SAM" id="MobiDB-lite"/>
    </source>
</evidence>
<feature type="chain" id="PRO_5018546425" evidence="2">
    <location>
        <begin position="23"/>
        <end position="229"/>
    </location>
</feature>
<evidence type="ECO:0000313" key="3">
    <source>
        <dbReference type="EMBL" id="VEL25841.1"/>
    </source>
</evidence>
<keyword evidence="4" id="KW-1185">Reference proteome</keyword>
<comment type="caution">
    <text evidence="3">The sequence shown here is derived from an EMBL/GenBank/DDBJ whole genome shotgun (WGS) entry which is preliminary data.</text>
</comment>
<reference evidence="3" key="1">
    <citation type="submission" date="2018-11" db="EMBL/GenBank/DDBJ databases">
        <authorList>
            <consortium name="Pathogen Informatics"/>
        </authorList>
    </citation>
    <scope>NUCLEOTIDE SEQUENCE</scope>
</reference>
<feature type="compositionally biased region" description="Polar residues" evidence="1">
    <location>
        <begin position="139"/>
        <end position="158"/>
    </location>
</feature>
<name>A0A3S5BZE1_9PLAT</name>
<proteinExistence type="predicted"/>
<evidence type="ECO:0000313" key="4">
    <source>
        <dbReference type="Proteomes" id="UP000784294"/>
    </source>
</evidence>
<feature type="region of interest" description="Disordered" evidence="1">
    <location>
        <begin position="132"/>
        <end position="184"/>
    </location>
</feature>
<accession>A0A3S5BZE1</accession>
<feature type="region of interest" description="Disordered" evidence="1">
    <location>
        <begin position="196"/>
        <end position="229"/>
    </location>
</feature>
<dbReference type="EMBL" id="CAAALY010076540">
    <property type="protein sequence ID" value="VEL25841.1"/>
    <property type="molecule type" value="Genomic_DNA"/>
</dbReference>
<gene>
    <name evidence="3" type="ORF">PXEA_LOCUS19281</name>
</gene>
<feature type="signal peptide" evidence="2">
    <location>
        <begin position="1"/>
        <end position="22"/>
    </location>
</feature>
<organism evidence="3 4">
    <name type="scientific">Protopolystoma xenopodis</name>
    <dbReference type="NCBI Taxonomy" id="117903"/>
    <lineage>
        <taxon>Eukaryota</taxon>
        <taxon>Metazoa</taxon>
        <taxon>Spiralia</taxon>
        <taxon>Lophotrochozoa</taxon>
        <taxon>Platyhelminthes</taxon>
        <taxon>Monogenea</taxon>
        <taxon>Polyopisthocotylea</taxon>
        <taxon>Polystomatidea</taxon>
        <taxon>Polystomatidae</taxon>
        <taxon>Protopolystoma</taxon>
    </lineage>
</organism>
<protein>
    <submittedName>
        <fullName evidence="3">Uncharacterized protein</fullName>
    </submittedName>
</protein>
<dbReference type="Proteomes" id="UP000784294">
    <property type="component" value="Unassembled WGS sequence"/>
</dbReference>
<keyword evidence="2" id="KW-0732">Signal</keyword>
<sequence length="229" mass="25067">MWNIQTNLNFLLVFSYATISSAGQIQINQSSNKHQTTLNRRASTEFAYNDQGKYESVSSSDCTKDCLNVGAFIDKMETVTAIASRDTLKIDRDHYLGPNFRKADDTHINTSFGDKAEFISDEHKQGDVKAASVNGYRKGSNQTETNMNTGPDTPASTDSDTKERDKEITDAEEMNAINTVGPSALSEAVKSVNVQRNAKASGMSGTWPDLSGTLNRRPTRSDVGQPIAQ</sequence>
<feature type="compositionally biased region" description="Basic and acidic residues" evidence="1">
    <location>
        <begin position="159"/>
        <end position="169"/>
    </location>
</feature>
<dbReference type="AlphaFoldDB" id="A0A3S5BZE1"/>